<evidence type="ECO:0000313" key="10">
    <source>
        <dbReference type="Proteomes" id="UP001429580"/>
    </source>
</evidence>
<accession>A0ABX0UZ96</accession>
<organism evidence="9 10">
    <name type="scientific">Pseudochelatococcus lubricantis</name>
    <dbReference type="NCBI Taxonomy" id="1538102"/>
    <lineage>
        <taxon>Bacteria</taxon>
        <taxon>Pseudomonadati</taxon>
        <taxon>Pseudomonadota</taxon>
        <taxon>Alphaproteobacteria</taxon>
        <taxon>Hyphomicrobiales</taxon>
        <taxon>Chelatococcaceae</taxon>
        <taxon>Pseudochelatococcus</taxon>
    </lineage>
</organism>
<feature type="coiled-coil region" evidence="6">
    <location>
        <begin position="940"/>
        <end position="988"/>
    </location>
</feature>
<protein>
    <recommendedName>
        <fullName evidence="6">Chromosome partition protein Smc</fullName>
    </recommendedName>
</protein>
<evidence type="ECO:0000256" key="7">
    <source>
        <dbReference type="SAM" id="MobiDB-lite"/>
    </source>
</evidence>
<keyword evidence="3 6" id="KW-0067">ATP-binding</keyword>
<feature type="domain" description="RecF/RecN/SMC N-terminal" evidence="8">
    <location>
        <begin position="3"/>
        <end position="1133"/>
    </location>
</feature>
<gene>
    <name evidence="6" type="primary">smc</name>
    <name evidence="9" type="ORF">FHS82_001101</name>
</gene>
<dbReference type="Gene3D" id="3.40.50.300">
    <property type="entry name" value="P-loop containing nucleotide triphosphate hydrolases"/>
    <property type="match status" value="2"/>
</dbReference>
<comment type="caution">
    <text evidence="9">The sequence shown here is derived from an EMBL/GenBank/DDBJ whole genome shotgun (WGS) entry which is preliminary data.</text>
</comment>
<evidence type="ECO:0000256" key="1">
    <source>
        <dbReference type="ARBA" id="ARBA00022490"/>
    </source>
</evidence>
<dbReference type="RefSeq" id="WP_166949629.1">
    <property type="nucleotide sequence ID" value="NZ_JAASQI010000002.1"/>
</dbReference>
<evidence type="ECO:0000256" key="5">
    <source>
        <dbReference type="ARBA" id="ARBA00023125"/>
    </source>
</evidence>
<feature type="binding site" evidence="6">
    <location>
        <begin position="32"/>
        <end position="39"/>
    </location>
    <ligand>
        <name>ATP</name>
        <dbReference type="ChEBI" id="CHEBI:30616"/>
    </ligand>
</feature>
<dbReference type="EMBL" id="JAASQI010000002">
    <property type="protein sequence ID" value="NIJ57275.1"/>
    <property type="molecule type" value="Genomic_DNA"/>
</dbReference>
<keyword evidence="4 6" id="KW-0175">Coiled coil</keyword>
<evidence type="ECO:0000313" key="9">
    <source>
        <dbReference type="EMBL" id="NIJ57275.1"/>
    </source>
</evidence>
<dbReference type="NCBIfam" id="TIGR02168">
    <property type="entry name" value="SMC_prok_B"/>
    <property type="match status" value="1"/>
</dbReference>
<feature type="coiled-coil region" evidence="6">
    <location>
        <begin position="802"/>
        <end position="864"/>
    </location>
</feature>
<dbReference type="InterPro" id="IPR024704">
    <property type="entry name" value="SMC"/>
</dbReference>
<keyword evidence="5 6" id="KW-0238">DNA-binding</keyword>
<dbReference type="InterPro" id="IPR011890">
    <property type="entry name" value="SMC_prok"/>
</dbReference>
<dbReference type="InterPro" id="IPR003395">
    <property type="entry name" value="RecF/RecN/SMC_N"/>
</dbReference>
<comment type="function">
    <text evidence="6">Required for chromosome condensation and partitioning.</text>
</comment>
<comment type="similarity">
    <text evidence="6">Belongs to the SMC family.</text>
</comment>
<dbReference type="Pfam" id="PF02463">
    <property type="entry name" value="SMC_N"/>
    <property type="match status" value="1"/>
</dbReference>
<proteinExistence type="inferred from homology"/>
<dbReference type="Proteomes" id="UP001429580">
    <property type="component" value="Unassembled WGS sequence"/>
</dbReference>
<keyword evidence="2 6" id="KW-0547">Nucleotide-binding</keyword>
<evidence type="ECO:0000256" key="3">
    <source>
        <dbReference type="ARBA" id="ARBA00022840"/>
    </source>
</evidence>
<dbReference type="PANTHER" id="PTHR43977">
    <property type="entry name" value="STRUCTURAL MAINTENANCE OF CHROMOSOMES PROTEIN 3"/>
    <property type="match status" value="1"/>
</dbReference>
<feature type="coiled-coil region" evidence="6">
    <location>
        <begin position="314"/>
        <end position="341"/>
    </location>
</feature>
<dbReference type="SUPFAM" id="SSF52540">
    <property type="entry name" value="P-loop containing nucleoside triphosphate hydrolases"/>
    <property type="match status" value="1"/>
</dbReference>
<evidence type="ECO:0000256" key="6">
    <source>
        <dbReference type="HAMAP-Rule" id="MF_01894"/>
    </source>
</evidence>
<comment type="subcellular location">
    <subcellularLocation>
        <location evidence="6">Cytoplasm</location>
    </subcellularLocation>
</comment>
<comment type="subunit">
    <text evidence="6">Homodimer.</text>
</comment>
<evidence type="ECO:0000259" key="8">
    <source>
        <dbReference type="Pfam" id="PF02463"/>
    </source>
</evidence>
<feature type="region of interest" description="Disordered" evidence="7">
    <location>
        <begin position="643"/>
        <end position="679"/>
    </location>
</feature>
<keyword evidence="10" id="KW-1185">Reference proteome</keyword>
<keyword evidence="1 6" id="KW-0963">Cytoplasm</keyword>
<dbReference type="CDD" id="cd03278">
    <property type="entry name" value="ABC_SMC_barmotin"/>
    <property type="match status" value="1"/>
</dbReference>
<comment type="domain">
    <text evidence="6">Contains large globular domains required for ATP hydrolysis at each terminus and a third globular domain forming a flexible hinge near the middle of the molecule. These domains are separated by coiled-coil structures.</text>
</comment>
<evidence type="ECO:0000256" key="4">
    <source>
        <dbReference type="ARBA" id="ARBA00023054"/>
    </source>
</evidence>
<sequence>MKLNRLRIVGFKTFVEPSEFLIEPGLTGVVGPNGCGKSNLVEALRWVMGENSYKSLRASGMDDVIFGGSNTRPARNSAEVVLSIDNSARTAPAHFNDSDVLEVSRKIMRDGGSVYRINGREVRARDVQLLFADAATGARSHAMVRQGQIGEIIAAKPVARRRILEDAAGVAGLYSRRHEAELRLRAAEDNLQRLEDVMREIDGQVDSLRRQARQAIRYRALSAEIRKVEAIGFLIAWRAATAQLATAEEEARADGQAVLACNDRQAQAAYTHGLAAHTLAQARTAEEGAGQELQRRMQELAELEAGERRDRDRAADTARRIAELERDLEREKTQAQDAVVMTARLQDEDAALHARLAHAQDELVEAAEVVAQTQLSLEDSEAEFGRVQAAVADAGARRAALARQIGQEEQRLEKLAAERRRVAGDLDALAAQAQASETLDLLREELEGFEASHGEAEDRALAARTGVATAREAEAALRKPLDEAVRRAQHLGAEAAVLARLVAPAADGGFAPVLDSVRVEKGFETALGAALGDDLLAATDAAAAVHWADSGEGEADAALPAGAAPLSEVVEAPAVLTRRLRMTGVVSREAGPLLRAHLVPGQRLVSQEGDVWRWDGLTRAADAPSAAAIRLAERNRLADLQREAEEADSEAEARRQALDAAQARTRAADDEEARALDAQRAARRAAESARVKLLDAERAAAASTARHAALEEAHTRLAAGEAQAREGLEAARSELGTLPPVDDEALEKARRYAAQIRAAHGESERALQGLQRDIGAQTRRRQAIAAESRAWEERRSRADSVLADVAERLSSARETLVDLTETAEDKAVRRNGLAAAVAEAQAALEQAANARRAAETALAAADEAARAALDALASAREARARSQAMGEAARGRLADIIRQIADSVGVAPEALHAHAEHDPEAPLPESQEVDQRLIALRLDRERLGAVNLRAEAELDEAQGKRDGIGAEHDELVEAIRRLRQAIGNLNREGRERLMAAFDVVNGHFQSLFTSLFGGGTADLTLVDSDDPLEAGLEIYARPPGKKPQVLTLLSGGEQALTAIALIFAVFLTNPSPVCVLDEVDAPLDDSNVERYCELLRTMAGQTLTRFIVITHNPITMAAMDRLFGVTMAEKGVSQLVSVDLALAGQILDVG</sequence>
<evidence type="ECO:0000256" key="2">
    <source>
        <dbReference type="ARBA" id="ARBA00022741"/>
    </source>
</evidence>
<dbReference type="PIRSF" id="PIRSF005719">
    <property type="entry name" value="SMC"/>
    <property type="match status" value="1"/>
</dbReference>
<reference evidence="9 10" key="1">
    <citation type="submission" date="2020-03" db="EMBL/GenBank/DDBJ databases">
        <title>Genomic Encyclopedia of Type Strains, Phase IV (KMG-IV): sequencing the most valuable type-strain genomes for metagenomic binning, comparative biology and taxonomic classification.</title>
        <authorList>
            <person name="Goeker M."/>
        </authorList>
    </citation>
    <scope>NUCLEOTIDE SEQUENCE [LARGE SCALE GENOMIC DNA]</scope>
    <source>
        <strain evidence="9 10">DSM 103870</strain>
    </source>
</reference>
<name>A0ABX0UZ96_9HYPH</name>
<dbReference type="HAMAP" id="MF_01894">
    <property type="entry name" value="Smc_prok"/>
    <property type="match status" value="1"/>
</dbReference>
<dbReference type="InterPro" id="IPR027417">
    <property type="entry name" value="P-loop_NTPase"/>
</dbReference>
<feature type="coiled-coil region" evidence="6">
    <location>
        <begin position="398"/>
        <end position="459"/>
    </location>
</feature>
<feature type="coiled-coil region" evidence="6">
    <location>
        <begin position="170"/>
        <end position="211"/>
    </location>
</feature>